<protein>
    <submittedName>
        <fullName evidence="3">Uncharacterized protein</fullName>
    </submittedName>
</protein>
<proteinExistence type="predicted"/>
<reference evidence="3" key="1">
    <citation type="submission" date="2022-11" db="UniProtKB">
        <authorList>
            <consortium name="WormBaseParasite"/>
        </authorList>
    </citation>
    <scope>IDENTIFICATION</scope>
</reference>
<dbReference type="AlphaFoldDB" id="A0A914VWI6"/>
<organism evidence="2 3">
    <name type="scientific">Plectus sambesii</name>
    <dbReference type="NCBI Taxonomy" id="2011161"/>
    <lineage>
        <taxon>Eukaryota</taxon>
        <taxon>Metazoa</taxon>
        <taxon>Ecdysozoa</taxon>
        <taxon>Nematoda</taxon>
        <taxon>Chromadorea</taxon>
        <taxon>Plectida</taxon>
        <taxon>Plectina</taxon>
        <taxon>Plectoidea</taxon>
        <taxon>Plectidae</taxon>
        <taxon>Plectus</taxon>
    </lineage>
</organism>
<name>A0A914VWI6_9BILA</name>
<dbReference type="WBParaSite" id="PSAMB.scaffold264size60257.g3937.t1">
    <property type="protein sequence ID" value="PSAMB.scaffold264size60257.g3937.t1"/>
    <property type="gene ID" value="PSAMB.scaffold264size60257.g3937"/>
</dbReference>
<sequence>MRPARPSCVPTTRFRLDGCSSAAVSGRRRGQASGERVPRPLGGDRALSPPREGAEAAARAGLLSARHVHARRRLRARLGSLRIGKRLAKTTSVFRPPTPLPTTPAASVVTAAPTANISRNCAASTLLLLHFTEIC</sequence>
<evidence type="ECO:0000313" key="2">
    <source>
        <dbReference type="Proteomes" id="UP000887566"/>
    </source>
</evidence>
<evidence type="ECO:0000256" key="1">
    <source>
        <dbReference type="SAM" id="MobiDB-lite"/>
    </source>
</evidence>
<accession>A0A914VWI6</accession>
<dbReference type="Proteomes" id="UP000887566">
    <property type="component" value="Unplaced"/>
</dbReference>
<evidence type="ECO:0000313" key="3">
    <source>
        <dbReference type="WBParaSite" id="PSAMB.scaffold264size60257.g3937.t1"/>
    </source>
</evidence>
<keyword evidence="2" id="KW-1185">Reference proteome</keyword>
<feature type="region of interest" description="Disordered" evidence="1">
    <location>
        <begin position="20"/>
        <end position="55"/>
    </location>
</feature>